<gene>
    <name evidence="2" type="ORF">VTHSUH11_02595</name>
</gene>
<protein>
    <submittedName>
        <fullName evidence="2">Uncharacterized protein</fullName>
    </submittedName>
</protein>
<accession>A0A2S7ZQW4</accession>
<feature type="transmembrane region" description="Helical" evidence="1">
    <location>
        <begin position="66"/>
        <end position="90"/>
    </location>
</feature>
<organism evidence="2 3">
    <name type="scientific">Veillonella tobetsuensis</name>
    <dbReference type="NCBI Taxonomy" id="1110546"/>
    <lineage>
        <taxon>Bacteria</taxon>
        <taxon>Bacillati</taxon>
        <taxon>Bacillota</taxon>
        <taxon>Negativicutes</taxon>
        <taxon>Veillonellales</taxon>
        <taxon>Veillonellaceae</taxon>
        <taxon>Veillonella</taxon>
    </lineage>
</organism>
<reference evidence="2 3" key="1">
    <citation type="submission" date="2018-01" db="EMBL/GenBank/DDBJ databases">
        <title>Draft genome sequences of clinical isolates and type strains of oral Veillonella including Veillonella infantum sp., nov.</title>
        <authorList>
            <person name="Mashima I."/>
            <person name="Liao Y.-C."/>
            <person name="Sabharwal A."/>
            <person name="Haase E.M."/>
            <person name="Nakazawa F."/>
            <person name="Scannapieco F.A."/>
        </authorList>
    </citation>
    <scope>NUCLEOTIDE SEQUENCE [LARGE SCALE GENOMIC DNA]</scope>
    <source>
        <strain evidence="2 3">Y6</strain>
    </source>
</reference>
<keyword evidence="1" id="KW-1133">Transmembrane helix</keyword>
<feature type="transmembrane region" description="Helical" evidence="1">
    <location>
        <begin position="97"/>
        <end position="115"/>
    </location>
</feature>
<keyword evidence="1" id="KW-0472">Membrane</keyword>
<evidence type="ECO:0000313" key="3">
    <source>
        <dbReference type="Proteomes" id="UP000238877"/>
    </source>
</evidence>
<comment type="caution">
    <text evidence="2">The sequence shown here is derived from an EMBL/GenBank/DDBJ whole genome shotgun (WGS) entry which is preliminary data.</text>
</comment>
<evidence type="ECO:0000256" key="1">
    <source>
        <dbReference type="SAM" id="Phobius"/>
    </source>
</evidence>
<feature type="transmembrane region" description="Helical" evidence="1">
    <location>
        <begin position="154"/>
        <end position="174"/>
    </location>
</feature>
<dbReference type="STRING" id="1110546.GCA_001078375_01347"/>
<dbReference type="Proteomes" id="UP000238877">
    <property type="component" value="Unassembled WGS sequence"/>
</dbReference>
<proteinExistence type="predicted"/>
<evidence type="ECO:0000313" key="2">
    <source>
        <dbReference type="EMBL" id="PQL25636.1"/>
    </source>
</evidence>
<dbReference type="RefSeq" id="WP_105092554.1">
    <property type="nucleotide sequence ID" value="NZ_PPDF01000007.1"/>
</dbReference>
<dbReference type="AlphaFoldDB" id="A0A2S7ZQW4"/>
<keyword evidence="1" id="KW-0812">Transmembrane</keyword>
<dbReference type="EMBL" id="PPDF01000007">
    <property type="protein sequence ID" value="PQL25636.1"/>
    <property type="molecule type" value="Genomic_DNA"/>
</dbReference>
<name>A0A2S7ZQW4_9FIRM</name>
<sequence length="176" mass="20819">MEHYTGLVLLYFILWLVVRLYRGPVDFTWWPIKSDDEDAINEDMEDYVESNRFIVFANATPEIKRVIISLVSLGIFIFNLINAVGFYLIIQTISMPVFMYYLLIVIMILAFIEAVESTCEFYLYFVSMFTKNVPVKVIYRYLDIYRIKLLPEYIDEVLCALSILSAIYGIYWYIVI</sequence>